<name>A0ACB8XTV5_ARCLA</name>
<organism evidence="1 2">
    <name type="scientific">Arctium lappa</name>
    <name type="common">Greater burdock</name>
    <name type="synonym">Lappa major</name>
    <dbReference type="NCBI Taxonomy" id="4217"/>
    <lineage>
        <taxon>Eukaryota</taxon>
        <taxon>Viridiplantae</taxon>
        <taxon>Streptophyta</taxon>
        <taxon>Embryophyta</taxon>
        <taxon>Tracheophyta</taxon>
        <taxon>Spermatophyta</taxon>
        <taxon>Magnoliopsida</taxon>
        <taxon>eudicotyledons</taxon>
        <taxon>Gunneridae</taxon>
        <taxon>Pentapetalae</taxon>
        <taxon>asterids</taxon>
        <taxon>campanulids</taxon>
        <taxon>Asterales</taxon>
        <taxon>Asteraceae</taxon>
        <taxon>Carduoideae</taxon>
        <taxon>Cardueae</taxon>
        <taxon>Arctiinae</taxon>
        <taxon>Arctium</taxon>
    </lineage>
</organism>
<proteinExistence type="predicted"/>
<dbReference type="Proteomes" id="UP001055879">
    <property type="component" value="Linkage Group LG15"/>
</dbReference>
<evidence type="ECO:0000313" key="1">
    <source>
        <dbReference type="EMBL" id="KAI3673621.1"/>
    </source>
</evidence>
<sequence>MDMIHNLLNVVFPVFSTVLFIFLLPALWLFNLLRFCFKSVYPEELAGKVILITGASAGIGEHLAMEYAKEGACLALVARREKELEIVAQNAKAMGSPDVIVISADVSKLHDCNVFVDQTIKHFGKLDYLVNNAAIGTIDFFEDQTCVPDHASVMDVNFWGSVYTTHFALPHLRRSQGKIIVIGSCGDWFGTPMVSVYNASKAALHSFFETLRMELGSNIEITVVTPGLVKTSLTDHQWLKEGNAKWIPMISAERCAKAIVDSTKRRDKNLTEPAWMKTLLLWKIFCPEILNMTFNFVFLTWPKISSRKARNPVT</sequence>
<evidence type="ECO:0000313" key="2">
    <source>
        <dbReference type="Proteomes" id="UP001055879"/>
    </source>
</evidence>
<dbReference type="EMBL" id="CM042061">
    <property type="protein sequence ID" value="KAI3673621.1"/>
    <property type="molecule type" value="Genomic_DNA"/>
</dbReference>
<reference evidence="1 2" key="2">
    <citation type="journal article" date="2022" name="Mol. Ecol. Resour.">
        <title>The genomes of chicory, endive, great burdock and yacon provide insights into Asteraceae paleo-polyploidization history and plant inulin production.</title>
        <authorList>
            <person name="Fan W."/>
            <person name="Wang S."/>
            <person name="Wang H."/>
            <person name="Wang A."/>
            <person name="Jiang F."/>
            <person name="Liu H."/>
            <person name="Zhao H."/>
            <person name="Xu D."/>
            <person name="Zhang Y."/>
        </authorList>
    </citation>
    <scope>NUCLEOTIDE SEQUENCE [LARGE SCALE GENOMIC DNA]</scope>
    <source>
        <strain evidence="2">cv. Niubang</strain>
    </source>
</reference>
<gene>
    <name evidence="1" type="ORF">L6452_39745</name>
</gene>
<comment type="caution">
    <text evidence="1">The sequence shown here is derived from an EMBL/GenBank/DDBJ whole genome shotgun (WGS) entry which is preliminary data.</text>
</comment>
<accession>A0ACB8XTV5</accession>
<reference evidence="2" key="1">
    <citation type="journal article" date="2022" name="Mol. Ecol. Resour.">
        <title>The genomes of chicory, endive, great burdock and yacon provide insights into Asteraceae palaeo-polyploidization history and plant inulin production.</title>
        <authorList>
            <person name="Fan W."/>
            <person name="Wang S."/>
            <person name="Wang H."/>
            <person name="Wang A."/>
            <person name="Jiang F."/>
            <person name="Liu H."/>
            <person name="Zhao H."/>
            <person name="Xu D."/>
            <person name="Zhang Y."/>
        </authorList>
    </citation>
    <scope>NUCLEOTIDE SEQUENCE [LARGE SCALE GENOMIC DNA]</scope>
    <source>
        <strain evidence="2">cv. Niubang</strain>
    </source>
</reference>
<keyword evidence="2" id="KW-1185">Reference proteome</keyword>
<protein>
    <submittedName>
        <fullName evidence="1">Uncharacterized protein</fullName>
    </submittedName>
</protein>